<comment type="subcellular location">
    <subcellularLocation>
        <location evidence="1">Secreted</location>
    </subcellularLocation>
</comment>
<dbReference type="GO" id="GO:0006508">
    <property type="term" value="P:proteolysis"/>
    <property type="evidence" value="ECO:0007669"/>
    <property type="project" value="UniProtKB-KW"/>
</dbReference>
<comment type="similarity">
    <text evidence="2 8">Belongs to the protease inhibitor I16 (SSI) family.</text>
</comment>
<gene>
    <name evidence="11" type="ORF">HCJ93_09230</name>
</gene>
<evidence type="ECO:0000256" key="4">
    <source>
        <dbReference type="ARBA" id="ARBA00022525"/>
    </source>
</evidence>
<dbReference type="InterPro" id="IPR023549">
    <property type="entry name" value="Subtilisin_inhibitor"/>
</dbReference>
<feature type="domain" description="Subtilisin inhibitor" evidence="10">
    <location>
        <begin position="55"/>
        <end position="139"/>
    </location>
</feature>
<keyword evidence="5 8" id="KW-0646">Protease inhibitor</keyword>
<dbReference type="Gene3D" id="3.30.350.10">
    <property type="entry name" value="Subtilisin inhibitor-like"/>
    <property type="match status" value="1"/>
</dbReference>
<feature type="signal peptide" evidence="9">
    <location>
        <begin position="1"/>
        <end position="39"/>
    </location>
</feature>
<dbReference type="EMBL" id="JAATEM010000009">
    <property type="protein sequence ID" value="NJP50251.1"/>
    <property type="molecule type" value="Genomic_DNA"/>
</dbReference>
<feature type="chain" id="PRO_5045460899" evidence="9">
    <location>
        <begin position="40"/>
        <end position="156"/>
    </location>
</feature>
<evidence type="ECO:0000256" key="2">
    <source>
        <dbReference type="ARBA" id="ARBA00010472"/>
    </source>
</evidence>
<dbReference type="GO" id="GO:0008233">
    <property type="term" value="F:peptidase activity"/>
    <property type="evidence" value="ECO:0007669"/>
    <property type="project" value="UniProtKB-KW"/>
</dbReference>
<evidence type="ECO:0000256" key="6">
    <source>
        <dbReference type="ARBA" id="ARBA00022900"/>
    </source>
</evidence>
<keyword evidence="7" id="KW-1015">Disulfide bond</keyword>
<evidence type="ECO:0000256" key="7">
    <source>
        <dbReference type="ARBA" id="ARBA00023157"/>
    </source>
</evidence>
<keyword evidence="9" id="KW-0732">Signal</keyword>
<evidence type="ECO:0000256" key="9">
    <source>
        <dbReference type="SAM" id="SignalP"/>
    </source>
</evidence>
<dbReference type="InterPro" id="IPR036819">
    <property type="entry name" value="Subtilisin_inhibitor-like_sf"/>
</dbReference>
<evidence type="ECO:0000256" key="8">
    <source>
        <dbReference type="RuleBase" id="RU003471"/>
    </source>
</evidence>
<evidence type="ECO:0000313" key="12">
    <source>
        <dbReference type="Proteomes" id="UP000730591"/>
    </source>
</evidence>
<name>A0ABX1A972_9ACTN</name>
<comment type="caution">
    <text evidence="11">The sequence shown here is derived from an EMBL/GenBank/DDBJ whole genome shotgun (WGS) entry which is preliminary data.</text>
</comment>
<keyword evidence="4" id="KW-0964">Secreted</keyword>
<evidence type="ECO:0000313" key="11">
    <source>
        <dbReference type="EMBL" id="NJP50251.1"/>
    </source>
</evidence>
<organism evidence="11 12">
    <name type="scientific">Streptomyces composti</name>
    <dbReference type="NCBI Taxonomy" id="2720025"/>
    <lineage>
        <taxon>Bacteria</taxon>
        <taxon>Bacillati</taxon>
        <taxon>Actinomycetota</taxon>
        <taxon>Actinomycetes</taxon>
        <taxon>Kitasatosporales</taxon>
        <taxon>Streptomycetaceae</taxon>
        <taxon>Streptomyces</taxon>
    </lineage>
</organism>
<evidence type="ECO:0000256" key="1">
    <source>
        <dbReference type="ARBA" id="ARBA00004613"/>
    </source>
</evidence>
<evidence type="ECO:0000256" key="3">
    <source>
        <dbReference type="ARBA" id="ARBA00011738"/>
    </source>
</evidence>
<evidence type="ECO:0000259" key="10">
    <source>
        <dbReference type="Pfam" id="PF00720"/>
    </source>
</evidence>
<dbReference type="Pfam" id="PF00720">
    <property type="entry name" value="SSI"/>
    <property type="match status" value="1"/>
</dbReference>
<reference evidence="11 12" key="1">
    <citation type="submission" date="2020-03" db="EMBL/GenBank/DDBJ databases">
        <title>WGS of actinomycetes isolated from Thailand.</title>
        <authorList>
            <person name="Thawai C."/>
        </authorList>
    </citation>
    <scope>NUCLEOTIDE SEQUENCE [LARGE SCALE GENOMIC DNA]</scope>
    <source>
        <strain evidence="11 12">SBST2-5</strain>
    </source>
</reference>
<keyword evidence="11" id="KW-0645">Protease</keyword>
<comment type="subunit">
    <text evidence="3">Homodimer.</text>
</comment>
<dbReference type="PROSITE" id="PS00999">
    <property type="entry name" value="SSI"/>
    <property type="match status" value="1"/>
</dbReference>
<dbReference type="InterPro" id="IPR020054">
    <property type="entry name" value="Prot_inh_SSI_I16_CS"/>
</dbReference>
<accession>A0ABX1A972</accession>
<dbReference type="PRINTS" id="PR00294">
    <property type="entry name" value="SSBTLNINHBTR"/>
</dbReference>
<dbReference type="PROSITE" id="PS51257">
    <property type="entry name" value="PROKAR_LIPOPROTEIN"/>
    <property type="match status" value="1"/>
</dbReference>
<dbReference type="SUPFAM" id="SSF55399">
    <property type="entry name" value="Subtilisin inhibitor"/>
    <property type="match status" value="1"/>
</dbReference>
<keyword evidence="12" id="KW-1185">Reference proteome</keyword>
<proteinExistence type="inferred from homology"/>
<keyword evidence="11" id="KW-0378">Hydrolase</keyword>
<protein>
    <submittedName>
        <fullName evidence="11">Serine protease</fullName>
    </submittedName>
</protein>
<evidence type="ECO:0000256" key="5">
    <source>
        <dbReference type="ARBA" id="ARBA00022690"/>
    </source>
</evidence>
<keyword evidence="6 8" id="KW-0722">Serine protease inhibitor</keyword>
<dbReference type="Proteomes" id="UP000730591">
    <property type="component" value="Unassembled WGS sequence"/>
</dbReference>
<dbReference type="InterPro" id="IPR000691">
    <property type="entry name" value="Prot_inh_I16_SSI"/>
</dbReference>
<sequence length="156" mass="16296">MGYGQRRADAPGMRYFTTTLRAALPALTVLLACTAPAQAADAPPGGAGTGGTGSSRLQLTVTPQHSRTAVPHTALLRCDPPAGHARAAEACADLAAADGRIDRIPAKDTYCPMVYAPVTARAVGEWRGRTVDYEETFPNRCTLQARTGAVFALDGQ</sequence>